<keyword evidence="8 10" id="KW-0472">Membrane</keyword>
<feature type="transmembrane region" description="Helical" evidence="10">
    <location>
        <begin position="303"/>
        <end position="324"/>
    </location>
</feature>
<dbReference type="GO" id="GO:0005886">
    <property type="term" value="C:plasma membrane"/>
    <property type="evidence" value="ECO:0007669"/>
    <property type="project" value="UniProtKB-SubCell"/>
</dbReference>
<feature type="transmembrane region" description="Helical" evidence="10">
    <location>
        <begin position="6"/>
        <end position="24"/>
    </location>
</feature>
<dbReference type="PRINTS" id="PR01437">
    <property type="entry name" value="NUOXDRDTASE4"/>
</dbReference>
<keyword evidence="6 10" id="KW-1133">Transmembrane helix</keyword>
<dbReference type="GO" id="GO:0042773">
    <property type="term" value="P:ATP synthesis coupled electron transport"/>
    <property type="evidence" value="ECO:0007669"/>
    <property type="project" value="InterPro"/>
</dbReference>
<comment type="subcellular location">
    <subcellularLocation>
        <location evidence="1">Cell membrane</location>
        <topology evidence="1">Multi-pass membrane protein</topology>
    </subcellularLocation>
    <subcellularLocation>
        <location evidence="9">Membrane</location>
        <topology evidence="9">Multi-pass membrane protein</topology>
    </subcellularLocation>
</comment>
<protein>
    <submittedName>
        <fullName evidence="12">Multisubunit sodium/proton antiporter, MrpD subunit</fullName>
    </submittedName>
</protein>
<reference evidence="12 13" key="1">
    <citation type="submission" date="2016-10" db="EMBL/GenBank/DDBJ databases">
        <authorList>
            <person name="Varghese N."/>
            <person name="Submissions S."/>
        </authorList>
    </citation>
    <scope>NUCLEOTIDE SEQUENCE [LARGE SCALE GENOMIC DNA]</scope>
    <source>
        <strain evidence="12 13">IBRC-M10081</strain>
    </source>
</reference>
<feature type="transmembrane region" description="Helical" evidence="10">
    <location>
        <begin position="165"/>
        <end position="186"/>
    </location>
</feature>
<evidence type="ECO:0000256" key="9">
    <source>
        <dbReference type="RuleBase" id="RU000320"/>
    </source>
</evidence>
<feature type="domain" description="NADH:quinone oxidoreductase/Mrp antiporter transmembrane" evidence="11">
    <location>
        <begin position="129"/>
        <end position="417"/>
    </location>
</feature>
<feature type="transmembrane region" description="Helical" evidence="10">
    <location>
        <begin position="33"/>
        <end position="54"/>
    </location>
</feature>
<evidence type="ECO:0000256" key="7">
    <source>
        <dbReference type="ARBA" id="ARBA00023065"/>
    </source>
</evidence>
<evidence type="ECO:0000256" key="6">
    <source>
        <dbReference type="ARBA" id="ARBA00022989"/>
    </source>
</evidence>
<evidence type="ECO:0000256" key="1">
    <source>
        <dbReference type="ARBA" id="ARBA00004651"/>
    </source>
</evidence>
<feature type="transmembrane region" description="Helical" evidence="10">
    <location>
        <begin position="206"/>
        <end position="229"/>
    </location>
</feature>
<evidence type="ECO:0000256" key="5">
    <source>
        <dbReference type="ARBA" id="ARBA00022692"/>
    </source>
</evidence>
<dbReference type="OrthoDB" id="9811718at2"/>
<keyword evidence="3" id="KW-0813">Transport</keyword>
<evidence type="ECO:0000313" key="13">
    <source>
        <dbReference type="Proteomes" id="UP000243605"/>
    </source>
</evidence>
<dbReference type="InterPro" id="IPR050586">
    <property type="entry name" value="CPA3_Na-H_Antiporter_D"/>
</dbReference>
<accession>A0A662Z3E0</accession>
<dbReference type="NCBIfam" id="NF005818">
    <property type="entry name" value="PRK07691.1"/>
    <property type="match status" value="1"/>
</dbReference>
<dbReference type="Pfam" id="PF00361">
    <property type="entry name" value="Proton_antipo_M"/>
    <property type="match status" value="1"/>
</dbReference>
<feature type="transmembrane region" description="Helical" evidence="10">
    <location>
        <begin position="273"/>
        <end position="296"/>
    </location>
</feature>
<dbReference type="PANTHER" id="PTHR42703:SF1">
    <property type="entry name" value="NA(+)_H(+) ANTIPORTER SUBUNIT D1"/>
    <property type="match status" value="1"/>
</dbReference>
<feature type="transmembrane region" description="Helical" evidence="10">
    <location>
        <begin position="74"/>
        <end position="97"/>
    </location>
</feature>
<feature type="transmembrane region" description="Helical" evidence="10">
    <location>
        <begin position="241"/>
        <end position="267"/>
    </location>
</feature>
<evidence type="ECO:0000256" key="8">
    <source>
        <dbReference type="ARBA" id="ARBA00023136"/>
    </source>
</evidence>
<dbReference type="InterPro" id="IPR003918">
    <property type="entry name" value="NADH_UbQ_OxRdtase"/>
</dbReference>
<feature type="transmembrane region" description="Helical" evidence="10">
    <location>
        <begin position="330"/>
        <end position="352"/>
    </location>
</feature>
<dbReference type="Proteomes" id="UP000243605">
    <property type="component" value="Unassembled WGS sequence"/>
</dbReference>
<feature type="transmembrane region" description="Helical" evidence="10">
    <location>
        <begin position="134"/>
        <end position="153"/>
    </location>
</feature>
<feature type="transmembrane region" description="Helical" evidence="10">
    <location>
        <begin position="407"/>
        <end position="430"/>
    </location>
</feature>
<organism evidence="12 13">
    <name type="scientific">Aliicoccus persicus</name>
    <dbReference type="NCBI Taxonomy" id="930138"/>
    <lineage>
        <taxon>Bacteria</taxon>
        <taxon>Bacillati</taxon>
        <taxon>Bacillota</taxon>
        <taxon>Bacilli</taxon>
        <taxon>Bacillales</taxon>
        <taxon>Staphylococcaceae</taxon>
        <taxon>Aliicoccus</taxon>
    </lineage>
</organism>
<evidence type="ECO:0000313" key="12">
    <source>
        <dbReference type="EMBL" id="SEW02026.1"/>
    </source>
</evidence>
<dbReference type="RefSeq" id="WP_091474943.1">
    <property type="nucleotide sequence ID" value="NZ_FOIT01000003.1"/>
</dbReference>
<evidence type="ECO:0000256" key="3">
    <source>
        <dbReference type="ARBA" id="ARBA00022449"/>
    </source>
</evidence>
<gene>
    <name evidence="12" type="ORF">SAMN05192557_1271</name>
</gene>
<evidence type="ECO:0000259" key="11">
    <source>
        <dbReference type="Pfam" id="PF00361"/>
    </source>
</evidence>
<keyword evidence="7" id="KW-0406">Ion transport</keyword>
<sequence>MLTNILPLIPIMLPFFMAVIMLLVGKRPVKHRAIAAIGGLILIIVSAYQVFFVYQNGMYVTYIGGWEPPFGITVVIDMVAAILVLTTSIIVFFITVFSFQSIGEPREKYYFYAMVMVMLTGINGAFLTGDIFNMFVFFEVFLLSSYILITLGGEKLQLPEGFKYVLINLVSSNFFVLGLAYLYSVTGTLNMADMQMKIASYEGDTTGLTIVAIVFLLVFATKAGMFPLYSWLPNSYAAPPVPILALFGALLTKVGIYAIARTFSLFFVDNVEFTSTIILVLAVLTIISGCIGALAYLDMKKVIIYNIIIAVGVILVGFAIMDAAGSIGAMYYLIHDMLIKAALFLLIGVIIFRTGETNSERLGGLIKVHPVLGWTFFIAGLSLAGVPPLSGFYGKLFIVESALDNQMFIAAIVVLLSSLVVLYSIMRVFMNVFWGEDMDFDRLKDVKMDKMMFSAISLVVIAVVFGLSADFLYPLFEMAAQSFYDPASYSSYLLEVQ</sequence>
<name>A0A662Z3E0_9STAP</name>
<feature type="transmembrane region" description="Helical" evidence="10">
    <location>
        <begin position="109"/>
        <end position="128"/>
    </location>
</feature>
<dbReference type="PANTHER" id="PTHR42703">
    <property type="entry name" value="NADH DEHYDROGENASE"/>
    <property type="match status" value="1"/>
</dbReference>
<evidence type="ECO:0000256" key="4">
    <source>
        <dbReference type="ARBA" id="ARBA00022475"/>
    </source>
</evidence>
<dbReference type="GO" id="GO:0015297">
    <property type="term" value="F:antiporter activity"/>
    <property type="evidence" value="ECO:0007669"/>
    <property type="project" value="UniProtKB-KW"/>
</dbReference>
<feature type="transmembrane region" description="Helical" evidence="10">
    <location>
        <begin position="364"/>
        <end position="387"/>
    </location>
</feature>
<feature type="transmembrane region" description="Helical" evidence="10">
    <location>
        <begin position="451"/>
        <end position="476"/>
    </location>
</feature>
<evidence type="ECO:0000256" key="2">
    <source>
        <dbReference type="ARBA" id="ARBA00005346"/>
    </source>
</evidence>
<dbReference type="InterPro" id="IPR001750">
    <property type="entry name" value="ND/Mrp_TM"/>
</dbReference>
<dbReference type="AlphaFoldDB" id="A0A662Z3E0"/>
<keyword evidence="13" id="KW-1185">Reference proteome</keyword>
<evidence type="ECO:0000256" key="10">
    <source>
        <dbReference type="SAM" id="Phobius"/>
    </source>
</evidence>
<comment type="similarity">
    <text evidence="2">Belongs to the CPA3 antiporters (TC 2.A.63) subunit D family.</text>
</comment>
<proteinExistence type="inferred from homology"/>
<keyword evidence="5 9" id="KW-0812">Transmembrane</keyword>
<keyword evidence="3" id="KW-0050">Antiport</keyword>
<keyword evidence="4" id="KW-1003">Cell membrane</keyword>
<dbReference type="EMBL" id="FOIT01000003">
    <property type="protein sequence ID" value="SEW02026.1"/>
    <property type="molecule type" value="Genomic_DNA"/>
</dbReference>
<dbReference type="GO" id="GO:0008137">
    <property type="term" value="F:NADH dehydrogenase (ubiquinone) activity"/>
    <property type="evidence" value="ECO:0007669"/>
    <property type="project" value="InterPro"/>
</dbReference>